<evidence type="ECO:0000313" key="1">
    <source>
        <dbReference type="EMBL" id="KAJ2930788.1"/>
    </source>
</evidence>
<keyword evidence="2" id="KW-1185">Reference proteome</keyword>
<dbReference type="OrthoDB" id="3038182at2759"/>
<feature type="non-terminal residue" evidence="1">
    <location>
        <position position="1"/>
    </location>
</feature>
<dbReference type="Proteomes" id="UP001140091">
    <property type="component" value="Unassembled WGS sequence"/>
</dbReference>
<evidence type="ECO:0000313" key="2">
    <source>
        <dbReference type="Proteomes" id="UP001140091"/>
    </source>
</evidence>
<dbReference type="EMBL" id="JANBPK010000820">
    <property type="protein sequence ID" value="KAJ2930788.1"/>
    <property type="molecule type" value="Genomic_DNA"/>
</dbReference>
<dbReference type="SUPFAM" id="SSF81383">
    <property type="entry name" value="F-box domain"/>
    <property type="match status" value="1"/>
</dbReference>
<gene>
    <name evidence="1" type="ORF">H1R20_g6306</name>
</gene>
<sequence length="218" mass="25000">MPVCEDCGEYRRRAVEGPQTVTELFEEMDQVEALMKRLAVHRSSLRRRINSLVPISRLPPEILIEIFSLVCQSSSTTPVFLGSICADWRSLAWNTPLLWSRITLEVSDALPKSRPDLLSEWLLRSNNLPLHIKLFPTEEDDSVFLNLRTIMEVLVTRSAYWGSIECILPPQCHDLLSMRHFPILRSVLLRPPKGTISTFSQPPNIYPGRNYGDSEHNF</sequence>
<protein>
    <recommendedName>
        <fullName evidence="3">F-box domain-containing protein</fullName>
    </recommendedName>
</protein>
<organism evidence="1 2">
    <name type="scientific">Candolleomyces eurysporus</name>
    <dbReference type="NCBI Taxonomy" id="2828524"/>
    <lineage>
        <taxon>Eukaryota</taxon>
        <taxon>Fungi</taxon>
        <taxon>Dikarya</taxon>
        <taxon>Basidiomycota</taxon>
        <taxon>Agaricomycotina</taxon>
        <taxon>Agaricomycetes</taxon>
        <taxon>Agaricomycetidae</taxon>
        <taxon>Agaricales</taxon>
        <taxon>Agaricineae</taxon>
        <taxon>Psathyrellaceae</taxon>
        <taxon>Candolleomyces</taxon>
    </lineage>
</organism>
<proteinExistence type="predicted"/>
<accession>A0A9W8MIZ4</accession>
<dbReference type="AlphaFoldDB" id="A0A9W8MIZ4"/>
<dbReference type="Gene3D" id="1.20.1280.50">
    <property type="match status" value="1"/>
</dbReference>
<dbReference type="InterPro" id="IPR036047">
    <property type="entry name" value="F-box-like_dom_sf"/>
</dbReference>
<reference evidence="1" key="1">
    <citation type="submission" date="2022-06" db="EMBL/GenBank/DDBJ databases">
        <title>Genome Sequence of Candolleomyces eurysporus.</title>
        <authorList>
            <person name="Buettner E."/>
        </authorList>
    </citation>
    <scope>NUCLEOTIDE SEQUENCE</scope>
    <source>
        <strain evidence="1">VTCC 930004</strain>
    </source>
</reference>
<name>A0A9W8MIZ4_9AGAR</name>
<comment type="caution">
    <text evidence="1">The sequence shown here is derived from an EMBL/GenBank/DDBJ whole genome shotgun (WGS) entry which is preliminary data.</text>
</comment>
<evidence type="ECO:0008006" key="3">
    <source>
        <dbReference type="Google" id="ProtNLM"/>
    </source>
</evidence>